<evidence type="ECO:0000256" key="6">
    <source>
        <dbReference type="SAM" id="MobiDB-lite"/>
    </source>
</evidence>
<evidence type="ECO:0000256" key="1">
    <source>
        <dbReference type="ARBA" id="ARBA00004604"/>
    </source>
</evidence>
<dbReference type="GO" id="GO:0005730">
    <property type="term" value="C:nucleolus"/>
    <property type="evidence" value="ECO:0007669"/>
    <property type="project" value="UniProtKB-SubCell"/>
</dbReference>
<dbReference type="AlphaFoldDB" id="A0A397AYA5"/>
<dbReference type="SUPFAM" id="SSF54928">
    <property type="entry name" value="RNA-binding domain, RBD"/>
    <property type="match status" value="2"/>
</dbReference>
<evidence type="ECO:0000256" key="2">
    <source>
        <dbReference type="ARBA" id="ARBA00007077"/>
    </source>
</evidence>
<dbReference type="PANTHER" id="PTHR23236">
    <property type="entry name" value="EUKARYOTIC TRANSLATION INITIATION FACTOR 4B/4H"/>
    <property type="match status" value="1"/>
</dbReference>
<dbReference type="Proteomes" id="UP000265427">
    <property type="component" value="Unassembled WGS sequence"/>
</dbReference>
<name>A0A397AYA5_APHAT</name>
<dbReference type="PANTHER" id="PTHR23236:SF25">
    <property type="entry name" value="RNA-BINDING PROTEIN 34"/>
    <property type="match status" value="1"/>
</dbReference>
<gene>
    <name evidence="8" type="ORF">DYB36_006590</name>
</gene>
<feature type="compositionally biased region" description="Basic residues" evidence="6">
    <location>
        <begin position="552"/>
        <end position="571"/>
    </location>
</feature>
<evidence type="ECO:0000313" key="8">
    <source>
        <dbReference type="EMBL" id="RHY12770.1"/>
    </source>
</evidence>
<feature type="domain" description="RRM" evidence="7">
    <location>
        <begin position="363"/>
        <end position="447"/>
    </location>
</feature>
<sequence length="577" mass="62272">MQNRRDGSSLMERAAADGVLEAHNYSRSPSHQRISPNMADEHDVASTSVAKKASKKQKKQQKQEAADVEAAAPVSEQSVAADETAVKSKKASKKSKQQKQEAIDVEAAASAAPVAEQTVAPVEPTKASKKSKKQKKEAADVDVPVQVVELVPELASFFSTSSQVFGKRIEPEIKLPVVVAPGADDSTSEQLAAATSTPAPPESRDAVAKKVKKPKHKKVKALAEAAAAAAASGGDGADLATKPSTETPVVAASAPTIQEEEEEENAVDVKDPRTIFVGNVSLEATAADVKKFFTSCGKVESVRLRSVPVAGCKVDQNGKQNLVKKVCVNKKLFVQGRDSCNAYEFFNKVLRVDRKAVSMDAKRSVFVGNLAFNATDDDVRSHFDKVLREDADTAAVESVRIIRDKVTHLGKGFGYVLFKDLSTAAKALSLHGSKMGKRELRVTVCGKRFKNTHGDKKPELKFEGRRAHPGAQLRLLKKRKAEEPADGAPPSKLPDQKKKPGFIVRGEKKPFDKTSKKPFDKTNKKPFDKKKGGAAKGFNSFKKGGYQDKSKASKAPRAKIQKPKHAARKARQALEKA</sequence>
<evidence type="ECO:0000313" key="9">
    <source>
        <dbReference type="Proteomes" id="UP000265427"/>
    </source>
</evidence>
<dbReference type="InterPro" id="IPR000504">
    <property type="entry name" value="RRM_dom"/>
</dbReference>
<dbReference type="InterPro" id="IPR034221">
    <property type="entry name" value="RBM34_RRM2"/>
</dbReference>
<dbReference type="PROSITE" id="PS50102">
    <property type="entry name" value="RRM"/>
    <property type="match status" value="1"/>
</dbReference>
<reference evidence="8 9" key="1">
    <citation type="submission" date="2018-08" db="EMBL/GenBank/DDBJ databases">
        <title>Aphanomyces genome sequencing and annotation.</title>
        <authorList>
            <person name="Minardi D."/>
            <person name="Oidtmann B."/>
            <person name="Van Der Giezen M."/>
            <person name="Studholme D.J."/>
        </authorList>
    </citation>
    <scope>NUCLEOTIDE SEQUENCE [LARGE SCALE GENOMIC DNA]</scope>
    <source>
        <strain evidence="8 9">Kv</strain>
    </source>
</reference>
<feature type="region of interest" description="Disordered" evidence="6">
    <location>
        <begin position="451"/>
        <end position="577"/>
    </location>
</feature>
<feature type="region of interest" description="Disordered" evidence="6">
    <location>
        <begin position="182"/>
        <end position="213"/>
    </location>
</feature>
<feature type="compositionally biased region" description="Polar residues" evidence="6">
    <location>
        <begin position="25"/>
        <end position="35"/>
    </location>
</feature>
<dbReference type="Pfam" id="PF00076">
    <property type="entry name" value="RRM_1"/>
    <property type="match status" value="1"/>
</dbReference>
<proteinExistence type="inferred from homology"/>
<feature type="compositionally biased region" description="Basic and acidic residues" evidence="6">
    <location>
        <begin position="505"/>
        <end position="531"/>
    </location>
</feature>
<dbReference type="EMBL" id="QUSZ01004785">
    <property type="protein sequence ID" value="RHY12770.1"/>
    <property type="molecule type" value="Genomic_DNA"/>
</dbReference>
<dbReference type="CDD" id="cd12395">
    <property type="entry name" value="RRM2_RBM34"/>
    <property type="match status" value="1"/>
</dbReference>
<comment type="subcellular location">
    <subcellularLocation>
        <location evidence="1">Nucleus</location>
        <location evidence="1">Nucleolus</location>
    </subcellularLocation>
</comment>
<feature type="compositionally biased region" description="Basic and acidic residues" evidence="6">
    <location>
        <begin position="452"/>
        <end position="466"/>
    </location>
</feature>
<organism evidence="8 9">
    <name type="scientific">Aphanomyces astaci</name>
    <name type="common">Crayfish plague agent</name>
    <dbReference type="NCBI Taxonomy" id="112090"/>
    <lineage>
        <taxon>Eukaryota</taxon>
        <taxon>Sar</taxon>
        <taxon>Stramenopiles</taxon>
        <taxon>Oomycota</taxon>
        <taxon>Saprolegniomycetes</taxon>
        <taxon>Saprolegniales</taxon>
        <taxon>Verrucalvaceae</taxon>
        <taxon>Aphanomyces</taxon>
    </lineage>
</organism>
<evidence type="ECO:0000256" key="4">
    <source>
        <dbReference type="ARBA" id="ARBA00023242"/>
    </source>
</evidence>
<dbReference type="VEuPathDB" id="FungiDB:H257_08820"/>
<evidence type="ECO:0000256" key="5">
    <source>
        <dbReference type="PROSITE-ProRule" id="PRU00176"/>
    </source>
</evidence>
<dbReference type="InterPro" id="IPR012677">
    <property type="entry name" value="Nucleotide-bd_a/b_plait_sf"/>
</dbReference>
<evidence type="ECO:0000259" key="7">
    <source>
        <dbReference type="PROSITE" id="PS50102"/>
    </source>
</evidence>
<keyword evidence="3 5" id="KW-0694">RNA-binding</keyword>
<comment type="caution">
    <text evidence="8">The sequence shown here is derived from an EMBL/GenBank/DDBJ whole genome shotgun (WGS) entry which is preliminary data.</text>
</comment>
<evidence type="ECO:0000256" key="3">
    <source>
        <dbReference type="ARBA" id="ARBA00022884"/>
    </source>
</evidence>
<dbReference type="SMART" id="SM00360">
    <property type="entry name" value="RRM"/>
    <property type="match status" value="2"/>
</dbReference>
<feature type="compositionally biased region" description="Low complexity" evidence="6">
    <location>
        <begin position="105"/>
        <end position="120"/>
    </location>
</feature>
<dbReference type="Gene3D" id="3.30.70.330">
    <property type="match status" value="2"/>
</dbReference>
<dbReference type="GO" id="GO:0003723">
    <property type="term" value="F:RNA binding"/>
    <property type="evidence" value="ECO:0007669"/>
    <property type="project" value="UniProtKB-UniRule"/>
</dbReference>
<feature type="compositionally biased region" description="Basic residues" evidence="6">
    <location>
        <begin position="87"/>
        <end position="97"/>
    </location>
</feature>
<accession>A0A397AYA5</accession>
<protein>
    <recommendedName>
        <fullName evidence="7">RRM domain-containing protein</fullName>
    </recommendedName>
</protein>
<comment type="similarity">
    <text evidence="2">Belongs to the RRM RBM34 family.</text>
</comment>
<dbReference type="InterPro" id="IPR035979">
    <property type="entry name" value="RBD_domain_sf"/>
</dbReference>
<keyword evidence="4" id="KW-0539">Nucleus</keyword>
<feature type="region of interest" description="Disordered" evidence="6">
    <location>
        <begin position="1"/>
        <end position="141"/>
    </location>
</feature>